<feature type="domain" description="Glycoside hydrolase family 42 N-terminal" evidence="10">
    <location>
        <begin position="32"/>
        <end position="401"/>
    </location>
</feature>
<dbReference type="OrthoDB" id="9800974at2"/>
<evidence type="ECO:0000256" key="8">
    <source>
        <dbReference type="PIRSR" id="PIRSR001084-2"/>
    </source>
</evidence>
<evidence type="ECO:0000256" key="9">
    <source>
        <dbReference type="SAM" id="MobiDB-lite"/>
    </source>
</evidence>
<dbReference type="InterPro" id="IPR013529">
    <property type="entry name" value="Glyco_hydro_42_N"/>
</dbReference>
<feature type="binding site" evidence="8">
    <location>
        <position position="129"/>
    </location>
    <ligand>
        <name>substrate</name>
    </ligand>
</feature>
<dbReference type="Proteomes" id="UP000280668">
    <property type="component" value="Unassembled WGS sequence"/>
</dbReference>
<dbReference type="InterPro" id="IPR017853">
    <property type="entry name" value="GH"/>
</dbReference>
<dbReference type="Pfam" id="PF02449">
    <property type="entry name" value="Glyco_hydro_42"/>
    <property type="match status" value="1"/>
</dbReference>
<dbReference type="Gene3D" id="3.40.50.880">
    <property type="match status" value="1"/>
</dbReference>
<dbReference type="InterPro" id="IPR013780">
    <property type="entry name" value="Glyco_hydro_b"/>
</dbReference>
<dbReference type="PIRSF" id="PIRSF001084">
    <property type="entry name" value="B-galactosidase"/>
    <property type="match status" value="1"/>
</dbReference>
<feature type="compositionally biased region" description="Basic and acidic residues" evidence="9">
    <location>
        <begin position="1"/>
        <end position="16"/>
    </location>
</feature>
<evidence type="ECO:0000256" key="3">
    <source>
        <dbReference type="ARBA" id="ARBA00012756"/>
    </source>
</evidence>
<dbReference type="InterPro" id="IPR003476">
    <property type="entry name" value="Glyco_hydro_42"/>
</dbReference>
<feature type="active site" description="Nucleophile" evidence="7">
    <location>
        <position position="322"/>
    </location>
</feature>
<keyword evidence="4 6" id="KW-0378">Hydrolase</keyword>
<reference evidence="13 14" key="1">
    <citation type="submission" date="2018-11" db="EMBL/GenBank/DDBJ databases">
        <title>Sequencing the genomes of 1000 actinobacteria strains.</title>
        <authorList>
            <person name="Klenk H.-P."/>
        </authorList>
    </citation>
    <scope>NUCLEOTIDE SEQUENCE [LARGE SCALE GENOMIC DNA]</scope>
    <source>
        <strain evidence="13 14">DSM 11294</strain>
    </source>
</reference>
<dbReference type="Gene3D" id="2.60.40.1180">
    <property type="entry name" value="Golgi alpha-mannosidase II"/>
    <property type="match status" value="1"/>
</dbReference>
<dbReference type="EC" id="3.2.1.23" evidence="3 6"/>
<dbReference type="InterPro" id="IPR013739">
    <property type="entry name" value="Beta_galactosidase_C"/>
</dbReference>
<proteinExistence type="inferred from homology"/>
<gene>
    <name evidence="13" type="ORF">EDD31_1240</name>
</gene>
<feature type="domain" description="Beta-galactosidase trimerisation" evidence="11">
    <location>
        <begin position="417"/>
        <end position="621"/>
    </location>
</feature>
<comment type="caution">
    <text evidence="13">The sequence shown here is derived from an EMBL/GenBank/DDBJ whole genome shotgun (WGS) entry which is preliminary data.</text>
</comment>
<comment type="catalytic activity">
    <reaction evidence="1 6">
        <text>Hydrolysis of terminal non-reducing beta-D-galactose residues in beta-D-galactosides.</text>
        <dbReference type="EC" id="3.2.1.23"/>
    </reaction>
</comment>
<feature type="region of interest" description="Disordered" evidence="9">
    <location>
        <begin position="1"/>
        <end position="26"/>
    </location>
</feature>
<evidence type="ECO:0000256" key="5">
    <source>
        <dbReference type="ARBA" id="ARBA00023295"/>
    </source>
</evidence>
<sequence length="702" mass="78101">MTEVEAFRRSSRREQPSRSAHAGPPAFLYGGDYNPEQWPEEVWHEDVRLMREAGVNTATIGVFSWSSLEPREGVYDFGWLDRVMDLLHEHGIQAILATPTASPPPWFTLAHPDGLPVTAEGVRLVHGSRDTYNPASPEYREACRRITTALAERYGQHPALAMWHVHNEYGSISYGPVTDAAFRRWLQERYADLETLNHTWNTAFWSQRYGSWEEILAPQATQYLPNPAQVLDFKRFSADLLSECLREQVTILREITPDVPLTTNFMLPTWNHYDQWDFAQQIDQVSIDHYLDDEGPAGETHVAFGADLARSFNGGRPWLLMEQATTLIYDYAGGRMLVKEPGRMRRNTLQYLARGATGSLFFQWRSPRVGAEFFHSAMVPHAGEDSRIFREISALGAELAALAELAAPPDGPVNRHRVALVWDPQAWWASETRAMPSGDLGFLDALRRAHTALWNLGVNADVVAPDGALEQYDLVLVPSMIAVSDAQAERFETFVRGGGHLVVWYFAGSTDEHLRVRGGGYSGAFTTTLGIRVEEHVPLREQDRLTLDDGSTAAVWSEMVHLRGATAVASYTADAHPVIGPGAPAITRHSLGEGVAHYLSTRLSAADLERHLERIRLEAAVPKAHDSAGGGLEIVRREAGGQHYLFVFNHTSEARDLAVSGTELLSGQVLAGTSRIAPGEVWVLREITEKQGTTRGDRLTIH</sequence>
<evidence type="ECO:0000313" key="13">
    <source>
        <dbReference type="EMBL" id="ROR72879.1"/>
    </source>
</evidence>
<dbReference type="AlphaFoldDB" id="A0A3N2BC93"/>
<evidence type="ECO:0000256" key="7">
    <source>
        <dbReference type="PIRSR" id="PIRSR001084-1"/>
    </source>
</evidence>
<dbReference type="PANTHER" id="PTHR36447">
    <property type="entry name" value="BETA-GALACTOSIDASE GANA"/>
    <property type="match status" value="1"/>
</dbReference>
<name>A0A3N2BC93_9MICO</name>
<evidence type="ECO:0000259" key="11">
    <source>
        <dbReference type="Pfam" id="PF08532"/>
    </source>
</evidence>
<dbReference type="EMBL" id="RKHK01000001">
    <property type="protein sequence ID" value="ROR72879.1"/>
    <property type="molecule type" value="Genomic_DNA"/>
</dbReference>
<evidence type="ECO:0000256" key="6">
    <source>
        <dbReference type="PIRNR" id="PIRNR001084"/>
    </source>
</evidence>
<evidence type="ECO:0000313" key="14">
    <source>
        <dbReference type="Proteomes" id="UP000280668"/>
    </source>
</evidence>
<dbReference type="Pfam" id="PF08532">
    <property type="entry name" value="Glyco_hydro_42M"/>
    <property type="match status" value="1"/>
</dbReference>
<dbReference type="SUPFAM" id="SSF51445">
    <property type="entry name" value="(Trans)glycosidases"/>
    <property type="match status" value="1"/>
</dbReference>
<dbReference type="GO" id="GO:0004565">
    <property type="term" value="F:beta-galactosidase activity"/>
    <property type="evidence" value="ECO:0007669"/>
    <property type="project" value="UniProtKB-EC"/>
</dbReference>
<dbReference type="InterPro" id="IPR029062">
    <property type="entry name" value="Class_I_gatase-like"/>
</dbReference>
<dbReference type="PANTHER" id="PTHR36447:SF1">
    <property type="entry name" value="BETA-GALACTOSIDASE GANA"/>
    <property type="match status" value="1"/>
</dbReference>
<protein>
    <recommendedName>
        <fullName evidence="3 6">Beta-galactosidase</fullName>
        <shortName evidence="6">Beta-gal</shortName>
        <ecNumber evidence="3 6">3.2.1.23</ecNumber>
    </recommendedName>
</protein>
<dbReference type="Gene3D" id="3.20.20.80">
    <property type="entry name" value="Glycosidases"/>
    <property type="match status" value="1"/>
</dbReference>
<dbReference type="RefSeq" id="WP_123303385.1">
    <property type="nucleotide sequence ID" value="NZ_RKHK01000001.1"/>
</dbReference>
<evidence type="ECO:0000259" key="12">
    <source>
        <dbReference type="Pfam" id="PF08533"/>
    </source>
</evidence>
<keyword evidence="5 6" id="KW-0326">Glycosidase</keyword>
<dbReference type="SUPFAM" id="SSF52317">
    <property type="entry name" value="Class I glutamine amidotransferase-like"/>
    <property type="match status" value="1"/>
</dbReference>
<dbReference type="InterPro" id="IPR013738">
    <property type="entry name" value="Beta_galactosidase_Trimer"/>
</dbReference>
<dbReference type="GO" id="GO:0006012">
    <property type="term" value="P:galactose metabolic process"/>
    <property type="evidence" value="ECO:0007669"/>
    <property type="project" value="InterPro"/>
</dbReference>
<dbReference type="CDD" id="cd03143">
    <property type="entry name" value="A4_beta-galactosidase_middle_domain"/>
    <property type="match status" value="1"/>
</dbReference>
<accession>A0A3N2BC93</accession>
<organism evidence="13 14">
    <name type="scientific">Bogoriella caseilytica</name>
    <dbReference type="NCBI Taxonomy" id="56055"/>
    <lineage>
        <taxon>Bacteria</taxon>
        <taxon>Bacillati</taxon>
        <taxon>Actinomycetota</taxon>
        <taxon>Actinomycetes</taxon>
        <taxon>Micrococcales</taxon>
        <taxon>Bogoriellaceae</taxon>
        <taxon>Bogoriella</taxon>
    </lineage>
</organism>
<dbReference type="Pfam" id="PF08533">
    <property type="entry name" value="Glyco_hydro_42C"/>
    <property type="match status" value="1"/>
</dbReference>
<feature type="active site" description="Proton donor" evidence="7">
    <location>
        <position position="168"/>
    </location>
</feature>
<dbReference type="GO" id="GO:0009341">
    <property type="term" value="C:beta-galactosidase complex"/>
    <property type="evidence" value="ECO:0007669"/>
    <property type="project" value="InterPro"/>
</dbReference>
<keyword evidence="14" id="KW-1185">Reference proteome</keyword>
<feature type="domain" description="Beta-galactosidase C-terminal" evidence="12">
    <location>
        <begin position="631"/>
        <end position="686"/>
    </location>
</feature>
<evidence type="ECO:0000256" key="1">
    <source>
        <dbReference type="ARBA" id="ARBA00001412"/>
    </source>
</evidence>
<feature type="binding site" evidence="8">
    <location>
        <position position="167"/>
    </location>
    <ligand>
        <name>substrate</name>
    </ligand>
</feature>
<evidence type="ECO:0000256" key="4">
    <source>
        <dbReference type="ARBA" id="ARBA00022801"/>
    </source>
</evidence>
<comment type="similarity">
    <text evidence="2 6">Belongs to the glycosyl hydrolase 42 family.</text>
</comment>
<evidence type="ECO:0000259" key="10">
    <source>
        <dbReference type="Pfam" id="PF02449"/>
    </source>
</evidence>
<evidence type="ECO:0000256" key="2">
    <source>
        <dbReference type="ARBA" id="ARBA00005940"/>
    </source>
</evidence>